<reference evidence="2 3" key="1">
    <citation type="journal article" date="2014" name="Int. J. Syst. Evol. Microbiol.">
        <title>Phaeodactylibacter xiamenensis gen. nov., sp. nov., a member of the family Saprospiraceae isolated from the marine alga Phaeodactylum tricornutum.</title>
        <authorList>
            <person name="Chen Z.Jr."/>
            <person name="Lei X."/>
            <person name="Lai Q."/>
            <person name="Li Y."/>
            <person name="Zhang B."/>
            <person name="Zhang J."/>
            <person name="Zhang H."/>
            <person name="Yang L."/>
            <person name="Zheng W."/>
            <person name="Tian Y."/>
            <person name="Yu Z."/>
            <person name="Xu H.Jr."/>
            <person name="Zheng T."/>
        </authorList>
    </citation>
    <scope>NUCLEOTIDE SEQUENCE [LARGE SCALE GENOMIC DNA]</scope>
    <source>
        <strain evidence="2 3">KD52</strain>
    </source>
</reference>
<keyword evidence="1" id="KW-1133">Transmembrane helix</keyword>
<name>A0A098SCF2_9BACT</name>
<dbReference type="OrthoDB" id="9789608at2"/>
<evidence type="ECO:0000313" key="2">
    <source>
        <dbReference type="EMBL" id="KGE88727.1"/>
    </source>
</evidence>
<organism evidence="2 3">
    <name type="scientific">Phaeodactylibacter xiamenensis</name>
    <dbReference type="NCBI Taxonomy" id="1524460"/>
    <lineage>
        <taxon>Bacteria</taxon>
        <taxon>Pseudomonadati</taxon>
        <taxon>Bacteroidota</taxon>
        <taxon>Saprospiria</taxon>
        <taxon>Saprospirales</taxon>
        <taxon>Haliscomenobacteraceae</taxon>
        <taxon>Phaeodactylibacter</taxon>
    </lineage>
</organism>
<dbReference type="Proteomes" id="UP000029736">
    <property type="component" value="Unassembled WGS sequence"/>
</dbReference>
<keyword evidence="3" id="KW-1185">Reference proteome</keyword>
<accession>A0A098SCF2</accession>
<feature type="transmembrane region" description="Helical" evidence="1">
    <location>
        <begin position="105"/>
        <end position="126"/>
    </location>
</feature>
<dbReference type="EMBL" id="JPOS01000018">
    <property type="protein sequence ID" value="KGE88727.1"/>
    <property type="molecule type" value="Genomic_DNA"/>
</dbReference>
<keyword evidence="1" id="KW-0472">Membrane</keyword>
<evidence type="ECO:0000256" key="1">
    <source>
        <dbReference type="SAM" id="Phobius"/>
    </source>
</evidence>
<protein>
    <submittedName>
        <fullName evidence="2">Uncharacterized protein</fullName>
    </submittedName>
</protein>
<evidence type="ECO:0000313" key="3">
    <source>
        <dbReference type="Proteomes" id="UP000029736"/>
    </source>
</evidence>
<sequence>MNTAHKLVKQIKSRHIEPRPQWQYTALKWAVWTGFGLTVLIGALAFSVILFTIQQVDFRLLQHFGHSLLEGLLSLLPLIWISFLALALMLSMYTLRYSERGYKFTLARLAGYSTAFSILLGTAFFISGGAQQLEQAFAIRVDLYQSVQEKKEQLWNRPEEGYLGGTIVSVTPEALQVEDFDGQAWTIDYANADWPPRIQLEPGEQVKLSGEKTGAARFEATFIRPWGGQPLNGPRPKMSPKE</sequence>
<feature type="transmembrane region" description="Helical" evidence="1">
    <location>
        <begin position="73"/>
        <end position="93"/>
    </location>
</feature>
<comment type="caution">
    <text evidence="2">The sequence shown here is derived from an EMBL/GenBank/DDBJ whole genome shotgun (WGS) entry which is preliminary data.</text>
</comment>
<dbReference type="RefSeq" id="WP_044218594.1">
    <property type="nucleotide sequence ID" value="NZ_JBKAGJ010000018.1"/>
</dbReference>
<dbReference type="AlphaFoldDB" id="A0A098SCF2"/>
<feature type="transmembrane region" description="Helical" evidence="1">
    <location>
        <begin position="29"/>
        <end position="53"/>
    </location>
</feature>
<gene>
    <name evidence="2" type="ORF">IX84_08730</name>
</gene>
<proteinExistence type="predicted"/>
<keyword evidence="1" id="KW-0812">Transmembrane</keyword>